<organism evidence="13 14">
    <name type="scientific">Jannaschia seosinensis</name>
    <dbReference type="NCBI Taxonomy" id="313367"/>
    <lineage>
        <taxon>Bacteria</taxon>
        <taxon>Pseudomonadati</taxon>
        <taxon>Pseudomonadota</taxon>
        <taxon>Alphaproteobacteria</taxon>
        <taxon>Rhodobacterales</taxon>
        <taxon>Roseobacteraceae</taxon>
        <taxon>Jannaschia</taxon>
    </lineage>
</organism>
<evidence type="ECO:0000256" key="10">
    <source>
        <dbReference type="SAM" id="MobiDB-lite"/>
    </source>
</evidence>
<dbReference type="SUPFAM" id="SSF52540">
    <property type="entry name" value="P-loop containing nucleoside triphosphate hydrolases"/>
    <property type="match status" value="4"/>
</dbReference>
<dbReference type="EMBL" id="CYPR01000162">
    <property type="protein sequence ID" value="CUH39801.1"/>
    <property type="molecule type" value="Genomic_DNA"/>
</dbReference>
<dbReference type="SMART" id="SM00982">
    <property type="entry name" value="TRCF"/>
    <property type="match status" value="1"/>
</dbReference>
<dbReference type="CDD" id="cd17991">
    <property type="entry name" value="DEXHc_TRCF"/>
    <property type="match status" value="1"/>
</dbReference>
<evidence type="ECO:0000256" key="7">
    <source>
        <dbReference type="ARBA" id="ARBA00023125"/>
    </source>
</evidence>
<keyword evidence="6 9" id="KW-0067">ATP-binding</keyword>
<dbReference type="SMART" id="SM00490">
    <property type="entry name" value="HELICc"/>
    <property type="match status" value="1"/>
</dbReference>
<dbReference type="SUPFAM" id="SSF143517">
    <property type="entry name" value="TRCF domain-like"/>
    <property type="match status" value="1"/>
</dbReference>
<dbReference type="Pfam" id="PF00271">
    <property type="entry name" value="Helicase_C"/>
    <property type="match status" value="1"/>
</dbReference>
<name>A0A0M7BBN3_9RHOB</name>
<dbReference type="PROSITE" id="PS51192">
    <property type="entry name" value="HELICASE_ATP_BIND_1"/>
    <property type="match status" value="1"/>
</dbReference>
<evidence type="ECO:0000256" key="4">
    <source>
        <dbReference type="ARBA" id="ARBA00022801"/>
    </source>
</evidence>
<dbReference type="PANTHER" id="PTHR47964">
    <property type="entry name" value="ATP-DEPENDENT DNA HELICASE HOMOLOG RECG, CHLOROPLASTIC"/>
    <property type="match status" value="1"/>
</dbReference>
<comment type="subcellular location">
    <subcellularLocation>
        <location evidence="9">Cytoplasm</location>
    </subcellularLocation>
</comment>
<dbReference type="InterPro" id="IPR014001">
    <property type="entry name" value="Helicase_ATP-bd"/>
</dbReference>
<dbReference type="InterPro" id="IPR036101">
    <property type="entry name" value="CarD-like/TRCF_RID_sf"/>
</dbReference>
<dbReference type="InterPro" id="IPR037235">
    <property type="entry name" value="TRCF-like_C_D7"/>
</dbReference>
<reference evidence="13 14" key="1">
    <citation type="submission" date="2015-09" db="EMBL/GenBank/DDBJ databases">
        <authorList>
            <person name="Jackson K.R."/>
            <person name="Lunt B.L."/>
            <person name="Fisher J.N.B."/>
            <person name="Gardner A.V."/>
            <person name="Bailey M.E."/>
            <person name="Deus L.M."/>
            <person name="Earl A.S."/>
            <person name="Gibby P.D."/>
            <person name="Hartmann K.A."/>
            <person name="Liu J.E."/>
            <person name="Manci A.M."/>
            <person name="Nielsen D.A."/>
            <person name="Solomon M.B."/>
            <person name="Breakwell D.P."/>
            <person name="Burnett S.H."/>
            <person name="Grose J.H."/>
        </authorList>
    </citation>
    <scope>NUCLEOTIDE SEQUENCE [LARGE SCALE GENOMIC DNA]</scope>
    <source>
        <strain evidence="13 14">CECT 7799</strain>
    </source>
</reference>
<keyword evidence="1 9" id="KW-0963">Cytoplasm</keyword>
<dbReference type="SMART" id="SM01058">
    <property type="entry name" value="CarD_TRCF"/>
    <property type="match status" value="1"/>
</dbReference>
<feature type="region of interest" description="Disordered" evidence="10">
    <location>
        <begin position="1"/>
        <end position="45"/>
    </location>
</feature>
<dbReference type="InterPro" id="IPR005118">
    <property type="entry name" value="TRCF_C"/>
</dbReference>
<evidence type="ECO:0000256" key="5">
    <source>
        <dbReference type="ARBA" id="ARBA00022806"/>
    </source>
</evidence>
<dbReference type="GO" id="GO:0005524">
    <property type="term" value="F:ATP binding"/>
    <property type="evidence" value="ECO:0007669"/>
    <property type="project" value="UniProtKB-UniRule"/>
</dbReference>
<evidence type="ECO:0000313" key="14">
    <source>
        <dbReference type="Proteomes" id="UP000049455"/>
    </source>
</evidence>
<comment type="function">
    <text evidence="9">Couples transcription and DNA repair by recognizing RNA polymerase (RNAP) stalled at DNA lesions. Mediates ATP-dependent release of RNAP and its truncated transcript from the DNA, and recruitment of nucleotide excision repair machinery to the damaged site.</text>
</comment>
<dbReference type="PROSITE" id="PS51194">
    <property type="entry name" value="HELICASE_CTER"/>
    <property type="match status" value="1"/>
</dbReference>
<dbReference type="InterPro" id="IPR001650">
    <property type="entry name" value="Helicase_C-like"/>
</dbReference>
<evidence type="ECO:0000259" key="12">
    <source>
        <dbReference type="PROSITE" id="PS51194"/>
    </source>
</evidence>
<proteinExistence type="inferred from homology"/>
<evidence type="ECO:0000259" key="11">
    <source>
        <dbReference type="PROSITE" id="PS51192"/>
    </source>
</evidence>
<dbReference type="EC" id="3.6.4.-" evidence="9"/>
<dbReference type="Proteomes" id="UP000049455">
    <property type="component" value="Unassembled WGS sequence"/>
</dbReference>
<gene>
    <name evidence="9 13" type="primary">mfd</name>
    <name evidence="13" type="ORF">JSE7799_02529</name>
</gene>
<evidence type="ECO:0000256" key="3">
    <source>
        <dbReference type="ARBA" id="ARBA00022763"/>
    </source>
</evidence>
<keyword evidence="5" id="KW-0347">Helicase</keyword>
<dbReference type="GO" id="GO:0005737">
    <property type="term" value="C:cytoplasm"/>
    <property type="evidence" value="ECO:0007669"/>
    <property type="project" value="UniProtKB-SubCell"/>
</dbReference>
<keyword evidence="2 9" id="KW-0547">Nucleotide-binding</keyword>
<keyword evidence="14" id="KW-1185">Reference proteome</keyword>
<dbReference type="Gene3D" id="3.30.2060.10">
    <property type="entry name" value="Penicillin-binding protein 1b domain"/>
    <property type="match status" value="1"/>
</dbReference>
<sequence>MIAPSRLTPLAPPLPDSAMPDDIDAPSDTPPEAAPRPLPNGHVRVGGAPEGFDARVLLKELDRGHPVVHVARDDKRAEAMAAAIRAHRAGVTVLRLPAWDVLPYDRLSPAAEISATRMATLTALAHGLNGEFVLLTTLAAVTQKLPAREVLRGAGFAARLDQRIDEAALRDFLVRMGFSQTPTVMEPGDWSPRGGIIDIWPPGQPAPVRLDLFGDTLDGLRRFDPATQRTTQKLELIELAPVSEVILDGPAITRFRQNYRIAFGAAGTDDPLYEAVSAGKKAQGMEHWLPFFHETLETLPDYLPDASFVLDEGSLARHDERWAQIVDMYDNRREAMKDRGRVDSVYKPAPPEGLYLSPDGFEAAMAGRRALHLSPLPTAPGPNVIDAGGRIGRSFSPERQRGDVNLFEALAEHIADKRGDGGVVVASYSGGARERLEGLLKDHGLPDARAVKRLEEVARGEVGLLIWPLERGFDGPFGKQRLTVISEQDVLGERLIRGKKKKRRAENFLTEAQALATGDLVVHVDHGLGRFTGLETVTAAGAPHECLVLEYAGGDRLFLPVENIELLSRYGSEEGLLDKLGGGAWQARKARLKERIRQIAERLMRIAAERAVRRAPILEAPRDMWETFAARFPYEETDDQLQAIEDVAADLGSGNPMDRLIVGDVGFGKTEVAMRAAFIAATSGKQVAVIAPTTLLARQHAKSFQDRFRGLPITVRQLSRFVSSKQAAETRAGIADGTVDIAIGTHALLAKQVKFAELGLLIIDEEQHFGVTHKERLKEMRSDIHVLTLSATPIPRTLQMSLTGVRDLSVIGTPPIDRLAIRTYVSEFDAVQAREALLREHYRGGQSFVVVPRISDLSEMEAFLREQLPELTYVIAHGQLAAGDLDERMNAFYDGKYDVLLSTTIIESGIDIPTANTMIIWRADMFGLSQLYQIRGRVGRSKTRAYAFLTTKPRTKLTTAAERRLKALGSIDALGAGFNIASQDLDLRGGGNIIGEEQSGHVREVGFELYQSMLEETIEKLKRGDAGLADALSDDWSPQIALGVPVLIPEDYVPDLDTRLGLYRRLSGLEKKVELEGFAAELIDRFGPLPREVNVLLRVVRIKALCKAAGIEKLNVGAKGATVEFHANRFARPEGLVDYIKAQNGAAKVKGDKLVVQSDFAEEADRIKGAFAIARDLAVQAGAVKLKGE</sequence>
<keyword evidence="3 9" id="KW-0227">DNA damage</keyword>
<dbReference type="InterPro" id="IPR041471">
    <property type="entry name" value="UvrB_inter"/>
</dbReference>
<dbReference type="InterPro" id="IPR003711">
    <property type="entry name" value="CarD-like/TRCF_RID"/>
</dbReference>
<evidence type="ECO:0000256" key="6">
    <source>
        <dbReference type="ARBA" id="ARBA00022840"/>
    </source>
</evidence>
<dbReference type="GO" id="GO:0006355">
    <property type="term" value="P:regulation of DNA-templated transcription"/>
    <property type="evidence" value="ECO:0007669"/>
    <property type="project" value="UniProtKB-UniRule"/>
</dbReference>
<dbReference type="Gene3D" id="3.90.1150.50">
    <property type="entry name" value="Transcription-repair-coupling factor, D7 domain"/>
    <property type="match status" value="1"/>
</dbReference>
<keyword evidence="4 9" id="KW-0378">Hydrolase</keyword>
<dbReference type="GO" id="GO:0016787">
    <property type="term" value="F:hydrolase activity"/>
    <property type="evidence" value="ECO:0007669"/>
    <property type="project" value="UniProtKB-KW"/>
</dbReference>
<dbReference type="InterPro" id="IPR027417">
    <property type="entry name" value="P-loop_NTPase"/>
</dbReference>
<protein>
    <recommendedName>
        <fullName evidence="9">Transcription-repair-coupling factor</fullName>
        <shortName evidence="9">TRCF</shortName>
        <ecNumber evidence="9">3.6.4.-</ecNumber>
    </recommendedName>
</protein>
<dbReference type="HAMAP" id="MF_00969">
    <property type="entry name" value="TRCF"/>
    <property type="match status" value="1"/>
</dbReference>
<dbReference type="Gene3D" id="2.40.10.170">
    <property type="match status" value="1"/>
</dbReference>
<evidence type="ECO:0000256" key="2">
    <source>
        <dbReference type="ARBA" id="ARBA00022741"/>
    </source>
</evidence>
<dbReference type="SMART" id="SM00487">
    <property type="entry name" value="DEXDc"/>
    <property type="match status" value="1"/>
</dbReference>
<evidence type="ECO:0000256" key="1">
    <source>
        <dbReference type="ARBA" id="ARBA00022490"/>
    </source>
</evidence>
<keyword evidence="7 9" id="KW-0238">DNA-binding</keyword>
<evidence type="ECO:0000256" key="9">
    <source>
        <dbReference type="HAMAP-Rule" id="MF_00969"/>
    </source>
</evidence>
<feature type="domain" description="Helicase C-terminal" evidence="12">
    <location>
        <begin position="832"/>
        <end position="986"/>
    </location>
</feature>
<feature type="domain" description="Helicase ATP-binding" evidence="11">
    <location>
        <begin position="650"/>
        <end position="811"/>
    </location>
</feature>
<dbReference type="AlphaFoldDB" id="A0A0M7BBN3"/>
<evidence type="ECO:0000256" key="8">
    <source>
        <dbReference type="ARBA" id="ARBA00023204"/>
    </source>
</evidence>
<dbReference type="Gene3D" id="3.40.50.11180">
    <property type="match status" value="1"/>
</dbReference>
<dbReference type="InterPro" id="IPR011545">
    <property type="entry name" value="DEAD/DEAH_box_helicase_dom"/>
</dbReference>
<dbReference type="Pfam" id="PF02559">
    <property type="entry name" value="CarD_TRCF_RID"/>
    <property type="match status" value="1"/>
</dbReference>
<dbReference type="SUPFAM" id="SSF141259">
    <property type="entry name" value="CarD-like"/>
    <property type="match status" value="1"/>
</dbReference>
<comment type="similarity">
    <text evidence="9">In the C-terminal section; belongs to the helicase family. RecG subfamily.</text>
</comment>
<dbReference type="GO" id="GO:0003684">
    <property type="term" value="F:damaged DNA binding"/>
    <property type="evidence" value="ECO:0007669"/>
    <property type="project" value="InterPro"/>
</dbReference>
<keyword evidence="8 9" id="KW-0234">DNA repair</keyword>
<evidence type="ECO:0000313" key="13">
    <source>
        <dbReference type="EMBL" id="CUH39801.1"/>
    </source>
</evidence>
<dbReference type="PANTHER" id="PTHR47964:SF1">
    <property type="entry name" value="ATP-DEPENDENT DNA HELICASE HOMOLOG RECG, CHLOROPLASTIC"/>
    <property type="match status" value="1"/>
</dbReference>
<dbReference type="InterPro" id="IPR047112">
    <property type="entry name" value="RecG/Mfd"/>
</dbReference>
<feature type="compositionally biased region" description="Pro residues" evidence="10">
    <location>
        <begin position="28"/>
        <end position="38"/>
    </location>
</feature>
<dbReference type="Gene3D" id="3.40.50.11140">
    <property type="match status" value="1"/>
</dbReference>
<dbReference type="NCBIfam" id="TIGR00580">
    <property type="entry name" value="mfd"/>
    <property type="match status" value="1"/>
</dbReference>
<dbReference type="GO" id="GO:0003678">
    <property type="term" value="F:DNA helicase activity"/>
    <property type="evidence" value="ECO:0007669"/>
    <property type="project" value="TreeGrafter"/>
</dbReference>
<dbReference type="InterPro" id="IPR004576">
    <property type="entry name" value="Mfd"/>
</dbReference>
<dbReference type="Pfam" id="PF03461">
    <property type="entry name" value="TRCF"/>
    <property type="match status" value="1"/>
</dbReference>
<dbReference type="STRING" id="313367.JSE7799_02529"/>
<dbReference type="GO" id="GO:0000716">
    <property type="term" value="P:transcription-coupled nucleotide-excision repair, DNA damage recognition"/>
    <property type="evidence" value="ECO:0007669"/>
    <property type="project" value="UniProtKB-UniRule"/>
</dbReference>
<dbReference type="Pfam" id="PF17757">
    <property type="entry name" value="UvrB_inter"/>
    <property type="match status" value="1"/>
</dbReference>
<dbReference type="Gene3D" id="3.40.50.300">
    <property type="entry name" value="P-loop containing nucleotide triphosphate hydrolases"/>
    <property type="match status" value="2"/>
</dbReference>
<comment type="similarity">
    <text evidence="9">In the N-terminal section; belongs to the UvrB family.</text>
</comment>
<accession>A0A0M7BBN3</accession>
<dbReference type="Pfam" id="PF00270">
    <property type="entry name" value="DEAD"/>
    <property type="match status" value="1"/>
</dbReference>